<gene>
    <name evidence="8" type="ORF">PANT1444_LOCUS8939</name>
</gene>
<dbReference type="GO" id="GO:0016491">
    <property type="term" value="F:oxidoreductase activity"/>
    <property type="evidence" value="ECO:0007669"/>
    <property type="project" value="UniProtKB-KW"/>
</dbReference>
<dbReference type="Pfam" id="PF00175">
    <property type="entry name" value="NAD_binding_1"/>
    <property type="match status" value="1"/>
</dbReference>
<comment type="cofactor">
    <cofactor evidence="1 5">
        <name>FAD</name>
        <dbReference type="ChEBI" id="CHEBI:57692"/>
    </cofactor>
</comment>
<name>A0A7S0EJJ7_9EUKA</name>
<dbReference type="InterPro" id="IPR008333">
    <property type="entry name" value="Cbr1-like_FAD-bd_dom"/>
</dbReference>
<dbReference type="InterPro" id="IPR001433">
    <property type="entry name" value="OxRdtase_FAD/NAD-bd"/>
</dbReference>
<dbReference type="SUPFAM" id="SSF63380">
    <property type="entry name" value="Riboflavin synthase domain-like"/>
    <property type="match status" value="1"/>
</dbReference>
<dbReference type="PRINTS" id="PR00406">
    <property type="entry name" value="CYTB5RDTASE"/>
</dbReference>
<dbReference type="Gene3D" id="3.40.50.80">
    <property type="entry name" value="Nucleotide-binding domain of ferredoxin-NADP reductase (FNR) module"/>
    <property type="match status" value="1"/>
</dbReference>
<dbReference type="GO" id="GO:0071949">
    <property type="term" value="F:FAD binding"/>
    <property type="evidence" value="ECO:0007669"/>
    <property type="project" value="TreeGrafter"/>
</dbReference>
<dbReference type="CDD" id="cd06183">
    <property type="entry name" value="cyt_b5_reduct_like"/>
    <property type="match status" value="1"/>
</dbReference>
<evidence type="ECO:0000256" key="6">
    <source>
        <dbReference type="SAM" id="MobiDB-lite"/>
    </source>
</evidence>
<dbReference type="SUPFAM" id="SSF52343">
    <property type="entry name" value="Ferredoxin reductase-like, C-terminal NADP-linked domain"/>
    <property type="match status" value="1"/>
</dbReference>
<dbReference type="InterPro" id="IPR001834">
    <property type="entry name" value="CBR-like"/>
</dbReference>
<dbReference type="PANTHER" id="PTHR19370">
    <property type="entry name" value="NADH-CYTOCHROME B5 REDUCTASE"/>
    <property type="match status" value="1"/>
</dbReference>
<feature type="binding site" evidence="5">
    <location>
        <position position="150"/>
    </location>
    <ligand>
        <name>FAD</name>
        <dbReference type="ChEBI" id="CHEBI:57692"/>
    </ligand>
</feature>
<keyword evidence="4" id="KW-0560">Oxidoreductase</keyword>
<dbReference type="InterPro" id="IPR039261">
    <property type="entry name" value="FNR_nucleotide-bd"/>
</dbReference>
<evidence type="ECO:0000256" key="2">
    <source>
        <dbReference type="ARBA" id="ARBA00022630"/>
    </source>
</evidence>
<evidence type="ECO:0000256" key="1">
    <source>
        <dbReference type="ARBA" id="ARBA00001974"/>
    </source>
</evidence>
<dbReference type="InterPro" id="IPR017938">
    <property type="entry name" value="Riboflavin_synthase-like_b-brl"/>
</dbReference>
<feature type="region of interest" description="Disordered" evidence="6">
    <location>
        <begin position="1"/>
        <end position="42"/>
    </location>
</feature>
<keyword evidence="3 5" id="KW-0274">FAD</keyword>
<sequence length="336" mass="37866">MADALKPTPEQEESRLNQRTSALDWFMNPAPRSRCSPSLETSDDKRIDEMKAMLRSRPVSTESRFIKGSDAPKPVALNQKKWAEFPLEQRIDINHNTRRLRFRLPVEDLGLPVGMHIFLKGSVDGKPVMRAYTPVLVGPYFVDFVIKVYFPLPPKFPDGGVLTQHMETLKIGDTLSFKGPLGHFDFDCAAADVPRDTLCTFTDEGKASKYKHLGLIAGGSGITPCLQVATELLKLSRDVTVDILYANQTPEDILCDDELNEIEKDPRVRVWYTVDRAPEGWKYSVGFIGEDMCRERLPAPSEHTYIFMCGPPPMLKFACRPNLDKLGHAEDHVLAF</sequence>
<dbReference type="Gene3D" id="2.40.30.10">
    <property type="entry name" value="Translation factors"/>
    <property type="match status" value="1"/>
</dbReference>
<accession>A0A7S0EJJ7</accession>
<feature type="binding site" evidence="5">
    <location>
        <position position="130"/>
    </location>
    <ligand>
        <name>FAD</name>
        <dbReference type="ChEBI" id="CHEBI:57692"/>
    </ligand>
</feature>
<organism evidence="8">
    <name type="scientific">Phaeocystis antarctica</name>
    <dbReference type="NCBI Taxonomy" id="33657"/>
    <lineage>
        <taxon>Eukaryota</taxon>
        <taxon>Haptista</taxon>
        <taxon>Haptophyta</taxon>
        <taxon>Prymnesiophyceae</taxon>
        <taxon>Phaeocystales</taxon>
        <taxon>Phaeocystaceae</taxon>
        <taxon>Phaeocystis</taxon>
    </lineage>
</organism>
<evidence type="ECO:0000313" key="8">
    <source>
        <dbReference type="EMBL" id="CAD8485533.1"/>
    </source>
</evidence>
<evidence type="ECO:0000256" key="5">
    <source>
        <dbReference type="PIRSR" id="PIRSR601834-1"/>
    </source>
</evidence>
<keyword evidence="2 5" id="KW-0285">Flavoprotein</keyword>
<evidence type="ECO:0000256" key="4">
    <source>
        <dbReference type="ARBA" id="ARBA00023002"/>
    </source>
</evidence>
<evidence type="ECO:0000256" key="3">
    <source>
        <dbReference type="ARBA" id="ARBA00022827"/>
    </source>
</evidence>
<reference evidence="8" key="1">
    <citation type="submission" date="2021-01" db="EMBL/GenBank/DDBJ databases">
        <authorList>
            <person name="Corre E."/>
            <person name="Pelletier E."/>
            <person name="Niang G."/>
            <person name="Scheremetjew M."/>
            <person name="Finn R."/>
            <person name="Kale V."/>
            <person name="Holt S."/>
            <person name="Cochrane G."/>
            <person name="Meng A."/>
            <person name="Brown T."/>
            <person name="Cohen L."/>
        </authorList>
    </citation>
    <scope>NUCLEOTIDE SEQUENCE</scope>
    <source>
        <strain evidence="8">CCMP1374</strain>
    </source>
</reference>
<dbReference type="AlphaFoldDB" id="A0A7S0EJJ7"/>
<feature type="binding site" evidence="5">
    <location>
        <position position="145"/>
    </location>
    <ligand>
        <name>FAD</name>
        <dbReference type="ChEBI" id="CHEBI:57692"/>
    </ligand>
</feature>
<feature type="domain" description="FAD-binding FR-type" evidence="7">
    <location>
        <begin position="80"/>
        <end position="187"/>
    </location>
</feature>
<dbReference type="InterPro" id="IPR017927">
    <property type="entry name" value="FAD-bd_FR_type"/>
</dbReference>
<feature type="binding site" evidence="5">
    <location>
        <position position="147"/>
    </location>
    <ligand>
        <name>FAD</name>
        <dbReference type="ChEBI" id="CHEBI:57692"/>
    </ligand>
</feature>
<dbReference type="Pfam" id="PF00970">
    <property type="entry name" value="FAD_binding_6"/>
    <property type="match status" value="1"/>
</dbReference>
<dbReference type="PROSITE" id="PS51384">
    <property type="entry name" value="FAD_FR"/>
    <property type="match status" value="1"/>
</dbReference>
<protein>
    <recommendedName>
        <fullName evidence="7">FAD-binding FR-type domain-containing protein</fullName>
    </recommendedName>
</protein>
<dbReference type="EMBL" id="HBEP01015722">
    <property type="protein sequence ID" value="CAD8485533.1"/>
    <property type="molecule type" value="Transcribed_RNA"/>
</dbReference>
<proteinExistence type="predicted"/>
<evidence type="ECO:0000259" key="7">
    <source>
        <dbReference type="PROSITE" id="PS51384"/>
    </source>
</evidence>
<dbReference type="PANTHER" id="PTHR19370:SF185">
    <property type="entry name" value="NADH-CYTOCHROME B5 REDUCTASE"/>
    <property type="match status" value="1"/>
</dbReference>
<feature type="binding site" evidence="5">
    <location>
        <position position="132"/>
    </location>
    <ligand>
        <name>FAD</name>
        <dbReference type="ChEBI" id="CHEBI:57692"/>
    </ligand>
</feature>
<feature type="binding site" evidence="5">
    <location>
        <position position="223"/>
    </location>
    <ligand>
        <name>FAD</name>
        <dbReference type="ChEBI" id="CHEBI:57692"/>
    </ligand>
</feature>